<dbReference type="InterPro" id="IPR012674">
    <property type="entry name" value="Calycin"/>
</dbReference>
<evidence type="ECO:0000259" key="4">
    <source>
        <dbReference type="Pfam" id="PF00061"/>
    </source>
</evidence>
<comment type="similarity">
    <text evidence="2">Belongs to the calycin superfamily. Lipocalin family.</text>
</comment>
<dbReference type="AlphaFoldDB" id="A2I467"/>
<dbReference type="PRINTS" id="PR01273">
    <property type="entry name" value="INVTBRTCOLOR"/>
</dbReference>
<dbReference type="GO" id="GO:0006629">
    <property type="term" value="P:lipid metabolic process"/>
    <property type="evidence" value="ECO:0007669"/>
    <property type="project" value="TreeGrafter"/>
</dbReference>
<dbReference type="InterPro" id="IPR003057">
    <property type="entry name" value="Invtbrt_color"/>
</dbReference>
<keyword evidence="1" id="KW-1015">Disulfide bond</keyword>
<keyword evidence="3" id="KW-0732">Signal</keyword>
<feature type="chain" id="PRO_5002643812" evidence="3">
    <location>
        <begin position="21"/>
        <end position="285"/>
    </location>
</feature>
<dbReference type="EMBL" id="EF070570">
    <property type="protein sequence ID" value="ABM55636.1"/>
    <property type="molecule type" value="mRNA"/>
</dbReference>
<reference evidence="5" key="1">
    <citation type="submission" date="2006-10" db="EMBL/GenBank/DDBJ databases">
        <title>Expressed genes of the pink hibiscus mealybug, Maconellicoccus hirsutus.</title>
        <authorList>
            <person name="Hunter W.B."/>
            <person name="Hunnicutt L.E."/>
        </authorList>
    </citation>
    <scope>NUCLEOTIDE SEQUENCE</scope>
</reference>
<organism evidence="5">
    <name type="scientific">Maconellicoccus hirsutus</name>
    <name type="common">Pink hibiscus mealybug</name>
    <dbReference type="NCBI Taxonomy" id="177089"/>
    <lineage>
        <taxon>Eukaryota</taxon>
        <taxon>Metazoa</taxon>
        <taxon>Ecdysozoa</taxon>
        <taxon>Arthropoda</taxon>
        <taxon>Hexapoda</taxon>
        <taxon>Insecta</taxon>
        <taxon>Pterygota</taxon>
        <taxon>Neoptera</taxon>
        <taxon>Paraneoptera</taxon>
        <taxon>Hemiptera</taxon>
        <taxon>Sternorrhyncha</taxon>
        <taxon>Coccoidea</taxon>
        <taxon>Pseudococcidae</taxon>
        <taxon>Maconellicoccus</taxon>
    </lineage>
</organism>
<proteinExistence type="evidence at transcript level"/>
<dbReference type="GO" id="GO:0000302">
    <property type="term" value="P:response to reactive oxygen species"/>
    <property type="evidence" value="ECO:0007669"/>
    <property type="project" value="TreeGrafter"/>
</dbReference>
<evidence type="ECO:0000256" key="3">
    <source>
        <dbReference type="SAM" id="SignalP"/>
    </source>
</evidence>
<dbReference type="InterPro" id="IPR022272">
    <property type="entry name" value="Lipocalin_CS"/>
</dbReference>
<evidence type="ECO:0000256" key="1">
    <source>
        <dbReference type="ARBA" id="ARBA00023157"/>
    </source>
</evidence>
<dbReference type="PANTHER" id="PTHR10612">
    <property type="entry name" value="APOLIPOPROTEIN D"/>
    <property type="match status" value="1"/>
</dbReference>
<sequence>MYSVLKLCAVLILHQSLVNAHSYHLGEKCLDVEPVKSFDISRFSGIWYAIEKTSTGSKCLLYNITATDLRKVYNITQVSVNPIVGLVKDHLYRYQGSLEISDETKSGKLTVKFPLSIPGSASFIIFDTDYDSYAGVYSCQSLGVGHRQAAMILSRKNTLDKTVINKLRDRLSRDQVNPFDLSIISHDKCNYNTNFSLEINQHTFSKDNLKNAAKSVGHAVADGADFVYQGAKKLYHYVKKDPKEIENEKLKEYLLKRKESNKDVEELEFYDGQYNVPTAQGTNFF</sequence>
<feature type="domain" description="Lipocalin/cytosolic fatty-acid binding" evidence="4">
    <location>
        <begin position="103"/>
        <end position="171"/>
    </location>
</feature>
<feature type="signal peptide" evidence="3">
    <location>
        <begin position="1"/>
        <end position="20"/>
    </location>
</feature>
<dbReference type="PANTHER" id="PTHR10612:SF49">
    <property type="entry name" value="APOLIPOPROTEIN D-LIKE PROTEIN"/>
    <property type="match status" value="1"/>
</dbReference>
<dbReference type="Gene3D" id="2.40.128.20">
    <property type="match status" value="1"/>
</dbReference>
<keyword evidence="5" id="KW-0449">Lipoprotein</keyword>
<accession>A2I467</accession>
<dbReference type="InterPro" id="IPR000566">
    <property type="entry name" value="Lipocln_cytosolic_FA-bd_dom"/>
</dbReference>
<dbReference type="Pfam" id="PF00061">
    <property type="entry name" value="Lipocalin"/>
    <property type="match status" value="1"/>
</dbReference>
<protein>
    <submittedName>
        <fullName evidence="5">Putative apolipoprotein D</fullName>
    </submittedName>
</protein>
<dbReference type="GO" id="GO:0031409">
    <property type="term" value="F:pigment binding"/>
    <property type="evidence" value="ECO:0007669"/>
    <property type="project" value="InterPro"/>
</dbReference>
<evidence type="ECO:0000256" key="2">
    <source>
        <dbReference type="RuleBase" id="RU003695"/>
    </source>
</evidence>
<evidence type="ECO:0000313" key="5">
    <source>
        <dbReference type="EMBL" id="ABM55636.1"/>
    </source>
</evidence>
<dbReference type="SUPFAM" id="SSF50814">
    <property type="entry name" value="Lipocalins"/>
    <property type="match status" value="1"/>
</dbReference>
<dbReference type="GO" id="GO:0005737">
    <property type="term" value="C:cytoplasm"/>
    <property type="evidence" value="ECO:0007669"/>
    <property type="project" value="TreeGrafter"/>
</dbReference>
<name>A2I467_MACHI</name>
<dbReference type="PROSITE" id="PS00213">
    <property type="entry name" value="LIPOCALIN"/>
    <property type="match status" value="1"/>
</dbReference>